<dbReference type="AlphaFoldDB" id="A0AB34FB67"/>
<feature type="region of interest" description="Disordered" evidence="1">
    <location>
        <begin position="73"/>
        <end position="104"/>
    </location>
</feature>
<protein>
    <submittedName>
        <fullName evidence="2">Uncharacterized protein</fullName>
    </submittedName>
</protein>
<dbReference type="EMBL" id="JAQHRD010000037">
    <property type="protein sequence ID" value="KAJ6436036.1"/>
    <property type="molecule type" value="Genomic_DNA"/>
</dbReference>
<keyword evidence="3" id="KW-1185">Reference proteome</keyword>
<comment type="caution">
    <text evidence="2">The sequence shown here is derived from an EMBL/GenBank/DDBJ whole genome shotgun (WGS) entry which is preliminary data.</text>
</comment>
<evidence type="ECO:0000313" key="2">
    <source>
        <dbReference type="EMBL" id="KAJ6436036.1"/>
    </source>
</evidence>
<accession>A0AB34FB67</accession>
<sequence>MFGHYPNIESYPATHPAPYPAAPKTAAREPPTLKLQGSPASFACGARPTLHPPVTPAREAAYPAALPPSYRVAAAQPAQPAAPTAPSSAQTARPTAATTAAPRH</sequence>
<organism evidence="2 3">
    <name type="scientific">Purpureocillium lavendulum</name>
    <dbReference type="NCBI Taxonomy" id="1247861"/>
    <lineage>
        <taxon>Eukaryota</taxon>
        <taxon>Fungi</taxon>
        <taxon>Dikarya</taxon>
        <taxon>Ascomycota</taxon>
        <taxon>Pezizomycotina</taxon>
        <taxon>Sordariomycetes</taxon>
        <taxon>Hypocreomycetidae</taxon>
        <taxon>Hypocreales</taxon>
        <taxon>Ophiocordycipitaceae</taxon>
        <taxon>Purpureocillium</taxon>
    </lineage>
</organism>
<name>A0AB34FB67_9HYPO</name>
<proteinExistence type="predicted"/>
<dbReference type="Proteomes" id="UP001163105">
    <property type="component" value="Unassembled WGS sequence"/>
</dbReference>
<evidence type="ECO:0000256" key="1">
    <source>
        <dbReference type="SAM" id="MobiDB-lite"/>
    </source>
</evidence>
<evidence type="ECO:0000313" key="3">
    <source>
        <dbReference type="Proteomes" id="UP001163105"/>
    </source>
</evidence>
<feature type="region of interest" description="Disordered" evidence="1">
    <location>
        <begin position="1"/>
        <end position="55"/>
    </location>
</feature>
<gene>
    <name evidence="2" type="ORF">O9K51_11440</name>
</gene>
<reference evidence="2" key="1">
    <citation type="submission" date="2023-01" db="EMBL/GenBank/DDBJ databases">
        <title>The growth and conidiation of Purpureocillium lavendulum are regulated by nitrogen source and histone H3K14 acetylation.</title>
        <authorList>
            <person name="Tang P."/>
            <person name="Han J."/>
            <person name="Zhang C."/>
            <person name="Tang P."/>
            <person name="Qi F."/>
            <person name="Zhang K."/>
            <person name="Liang L."/>
        </authorList>
    </citation>
    <scope>NUCLEOTIDE SEQUENCE</scope>
    <source>
        <strain evidence="2">YMF1.00683</strain>
    </source>
</reference>